<dbReference type="PRINTS" id="PR00056">
    <property type="entry name" value="HSFDOMAIN"/>
</dbReference>
<gene>
    <name evidence="10" type="ORF">FRACYDRAFT_169745</name>
</gene>
<dbReference type="KEGG" id="fcy:FRACYDRAFT_169745"/>
<dbReference type="GO" id="GO:0005634">
    <property type="term" value="C:nucleus"/>
    <property type="evidence" value="ECO:0007669"/>
    <property type="project" value="UniProtKB-SubCell"/>
</dbReference>
<evidence type="ECO:0000256" key="3">
    <source>
        <dbReference type="ARBA" id="ARBA00023125"/>
    </source>
</evidence>
<evidence type="ECO:0000256" key="7">
    <source>
        <dbReference type="SAM" id="Coils"/>
    </source>
</evidence>
<dbReference type="SUPFAM" id="SSF46785">
    <property type="entry name" value="Winged helix' DNA-binding domain"/>
    <property type="match status" value="1"/>
</dbReference>
<dbReference type="InterPro" id="IPR036388">
    <property type="entry name" value="WH-like_DNA-bd_sf"/>
</dbReference>
<name>A0A1E7FFF2_9STRA</name>
<evidence type="ECO:0000256" key="6">
    <source>
        <dbReference type="RuleBase" id="RU004020"/>
    </source>
</evidence>
<keyword evidence="2" id="KW-0805">Transcription regulation</keyword>
<evidence type="ECO:0000256" key="1">
    <source>
        <dbReference type="ARBA" id="ARBA00004123"/>
    </source>
</evidence>
<evidence type="ECO:0000256" key="4">
    <source>
        <dbReference type="ARBA" id="ARBA00023163"/>
    </source>
</evidence>
<feature type="compositionally biased region" description="Polar residues" evidence="8">
    <location>
        <begin position="13"/>
        <end position="28"/>
    </location>
</feature>
<evidence type="ECO:0000256" key="5">
    <source>
        <dbReference type="ARBA" id="ARBA00023242"/>
    </source>
</evidence>
<dbReference type="InterPro" id="IPR036390">
    <property type="entry name" value="WH_DNA-bd_sf"/>
</dbReference>
<feature type="domain" description="HSF-type DNA-binding" evidence="9">
    <location>
        <begin position="50"/>
        <end position="155"/>
    </location>
</feature>
<feature type="compositionally biased region" description="Polar residues" evidence="8">
    <location>
        <begin position="427"/>
        <end position="436"/>
    </location>
</feature>
<keyword evidence="5" id="KW-0539">Nucleus</keyword>
<keyword evidence="11" id="KW-1185">Reference proteome</keyword>
<feature type="coiled-coil region" evidence="7">
    <location>
        <begin position="164"/>
        <end position="191"/>
    </location>
</feature>
<keyword evidence="3" id="KW-0238">DNA-binding</keyword>
<dbReference type="Proteomes" id="UP000095751">
    <property type="component" value="Unassembled WGS sequence"/>
</dbReference>
<comment type="similarity">
    <text evidence="6">Belongs to the HSF family.</text>
</comment>
<dbReference type="SMART" id="SM00415">
    <property type="entry name" value="HSF"/>
    <property type="match status" value="1"/>
</dbReference>
<dbReference type="GO" id="GO:0003700">
    <property type="term" value="F:DNA-binding transcription factor activity"/>
    <property type="evidence" value="ECO:0007669"/>
    <property type="project" value="InterPro"/>
</dbReference>
<dbReference type="GO" id="GO:0043565">
    <property type="term" value="F:sequence-specific DNA binding"/>
    <property type="evidence" value="ECO:0007669"/>
    <property type="project" value="InterPro"/>
</dbReference>
<organism evidence="10 11">
    <name type="scientific">Fragilariopsis cylindrus CCMP1102</name>
    <dbReference type="NCBI Taxonomy" id="635003"/>
    <lineage>
        <taxon>Eukaryota</taxon>
        <taxon>Sar</taxon>
        <taxon>Stramenopiles</taxon>
        <taxon>Ochrophyta</taxon>
        <taxon>Bacillariophyta</taxon>
        <taxon>Bacillariophyceae</taxon>
        <taxon>Bacillariophycidae</taxon>
        <taxon>Bacillariales</taxon>
        <taxon>Bacillariaceae</taxon>
        <taxon>Fragilariopsis</taxon>
    </lineage>
</organism>
<dbReference type="OrthoDB" id="60033at2759"/>
<feature type="compositionally biased region" description="Polar residues" evidence="8">
    <location>
        <begin position="410"/>
        <end position="419"/>
    </location>
</feature>
<sequence>MVGPKRRRMRSGGNVSTISNNIPKNNDMTGVIDEDESSAQTSKSTKGSTTIPIFLKKTYKMIDSNPQEIAAWTPDGDMFVVKDPDQFAADIIPQYFDHNKFSSFARQLNFYGFRKMQSKPIRNSDFDANTAKHVTFYNENFKRGRYDLLRKIQRSTRGGGSNPGQNQERDINQLKDKVINLEKTIQDLHAQQEERMRRLELDMLGRMEQMMLAMQQQQQQQQPQYQHLRSIGNNSMGGASMMPADLHKSGGVGVGPNGHMNGMNGMNNNGGGGGGLTNAIGESLDPLPYGARGASVSTLSGLAHLMGNQHASIGMKNGFSGIGAPSGIGGPTLPPHPKQKQLQTHNLPGSLSHPPGRVENLRGISALSFGISNLSRGISSESQGGGNGMGNAFEDKFFSMLMNGEKNAAGSHTNNNSMYPTPMSAPAPQNNMNNNGMKGPVPSREGSDPI</sequence>
<dbReference type="PANTHER" id="PTHR10015:SF206">
    <property type="entry name" value="HSF-TYPE DNA-BINDING DOMAIN-CONTAINING PROTEIN"/>
    <property type="match status" value="1"/>
</dbReference>
<evidence type="ECO:0000313" key="10">
    <source>
        <dbReference type="EMBL" id="OEU16856.1"/>
    </source>
</evidence>
<dbReference type="PANTHER" id="PTHR10015">
    <property type="entry name" value="HEAT SHOCK TRANSCRIPTION FACTOR"/>
    <property type="match status" value="1"/>
</dbReference>
<protein>
    <recommendedName>
        <fullName evidence="9">HSF-type DNA-binding domain-containing protein</fullName>
    </recommendedName>
</protein>
<proteinExistence type="inferred from homology"/>
<keyword evidence="4" id="KW-0804">Transcription</keyword>
<accession>A0A1E7FFF2</accession>
<evidence type="ECO:0000259" key="9">
    <source>
        <dbReference type="SMART" id="SM00415"/>
    </source>
</evidence>
<dbReference type="InParanoid" id="A0A1E7FFF2"/>
<dbReference type="AlphaFoldDB" id="A0A1E7FFF2"/>
<evidence type="ECO:0000256" key="2">
    <source>
        <dbReference type="ARBA" id="ARBA00023015"/>
    </source>
</evidence>
<feature type="region of interest" description="Disordered" evidence="8">
    <location>
        <begin position="1"/>
        <end position="47"/>
    </location>
</feature>
<feature type="region of interest" description="Disordered" evidence="8">
    <location>
        <begin position="408"/>
        <end position="450"/>
    </location>
</feature>
<reference evidence="10 11" key="1">
    <citation type="submission" date="2016-09" db="EMBL/GenBank/DDBJ databases">
        <title>Extensive genetic diversity and differential bi-allelic expression allows diatom success in the polar Southern Ocean.</title>
        <authorList>
            <consortium name="DOE Joint Genome Institute"/>
            <person name="Mock T."/>
            <person name="Otillar R.P."/>
            <person name="Strauss J."/>
            <person name="Dupont C."/>
            <person name="Frickenhaus S."/>
            <person name="Maumus F."/>
            <person name="Mcmullan M."/>
            <person name="Sanges R."/>
            <person name="Schmutz J."/>
            <person name="Toseland A."/>
            <person name="Valas R."/>
            <person name="Veluchamy A."/>
            <person name="Ward B.J."/>
            <person name="Allen A."/>
            <person name="Barry K."/>
            <person name="Falciatore A."/>
            <person name="Ferrante M."/>
            <person name="Fortunato A.E."/>
            <person name="Gloeckner G."/>
            <person name="Gruber A."/>
            <person name="Hipkin R."/>
            <person name="Janech M."/>
            <person name="Kroth P."/>
            <person name="Leese F."/>
            <person name="Lindquist E."/>
            <person name="Lyon B.R."/>
            <person name="Martin J."/>
            <person name="Mayer C."/>
            <person name="Parker M."/>
            <person name="Quesneville H."/>
            <person name="Raymond J."/>
            <person name="Uhlig C."/>
            <person name="Valentin K.U."/>
            <person name="Worden A.Z."/>
            <person name="Armbrust E.V."/>
            <person name="Bowler C."/>
            <person name="Green B."/>
            <person name="Moulton V."/>
            <person name="Van Oosterhout C."/>
            <person name="Grigoriev I."/>
        </authorList>
    </citation>
    <scope>NUCLEOTIDE SEQUENCE [LARGE SCALE GENOMIC DNA]</scope>
    <source>
        <strain evidence="10 11">CCMP1102</strain>
    </source>
</reference>
<feature type="compositionally biased region" description="Basic residues" evidence="8">
    <location>
        <begin position="1"/>
        <end position="10"/>
    </location>
</feature>
<dbReference type="InterPro" id="IPR000232">
    <property type="entry name" value="HSF_DNA-bd"/>
</dbReference>
<keyword evidence="7" id="KW-0175">Coiled coil</keyword>
<comment type="subcellular location">
    <subcellularLocation>
        <location evidence="1">Nucleus</location>
    </subcellularLocation>
</comment>
<dbReference type="EMBL" id="KV784358">
    <property type="protein sequence ID" value="OEU16856.1"/>
    <property type="molecule type" value="Genomic_DNA"/>
</dbReference>
<dbReference type="Gene3D" id="1.10.10.10">
    <property type="entry name" value="Winged helix-like DNA-binding domain superfamily/Winged helix DNA-binding domain"/>
    <property type="match status" value="1"/>
</dbReference>
<feature type="compositionally biased region" description="Polar residues" evidence="8">
    <location>
        <begin position="38"/>
        <end position="47"/>
    </location>
</feature>
<dbReference type="Pfam" id="PF00447">
    <property type="entry name" value="HSF_DNA-bind"/>
    <property type="match status" value="1"/>
</dbReference>
<evidence type="ECO:0000313" key="11">
    <source>
        <dbReference type="Proteomes" id="UP000095751"/>
    </source>
</evidence>
<dbReference type="FunFam" id="1.10.10.10:FF:000027">
    <property type="entry name" value="Heat shock transcription factor 1"/>
    <property type="match status" value="1"/>
</dbReference>
<evidence type="ECO:0000256" key="8">
    <source>
        <dbReference type="SAM" id="MobiDB-lite"/>
    </source>
</evidence>